<dbReference type="GO" id="GO:0030907">
    <property type="term" value="C:MBF transcription complex"/>
    <property type="evidence" value="ECO:0007669"/>
    <property type="project" value="TreeGrafter"/>
</dbReference>
<protein>
    <submittedName>
        <fullName evidence="2">Transcription regulator HTH, apses-type DNA-binding domain-containing protein</fullName>
    </submittedName>
</protein>
<proteinExistence type="predicted"/>
<dbReference type="PANTHER" id="PTHR43828:SF5">
    <property type="entry name" value="TRANSCRIPTIONAL REPRESSOR XBP1"/>
    <property type="match status" value="1"/>
</dbReference>
<dbReference type="PANTHER" id="PTHR43828">
    <property type="entry name" value="ASPARAGINASE"/>
    <property type="match status" value="1"/>
</dbReference>
<name>A0A2T3AD35_9PEZI</name>
<gene>
    <name evidence="2" type="ORF">BD289DRAFT_335896</name>
</gene>
<dbReference type="GO" id="GO:0003677">
    <property type="term" value="F:DNA binding"/>
    <property type="evidence" value="ECO:0007669"/>
    <property type="project" value="UniProtKB-KW"/>
</dbReference>
<evidence type="ECO:0000259" key="1">
    <source>
        <dbReference type="PROSITE" id="PS51299"/>
    </source>
</evidence>
<dbReference type="InterPro" id="IPR036887">
    <property type="entry name" value="HTH_APSES_sf"/>
</dbReference>
<keyword evidence="2" id="KW-0238">DNA-binding</keyword>
<dbReference type="EMBL" id="KZ678409">
    <property type="protein sequence ID" value="PSR92158.1"/>
    <property type="molecule type" value="Genomic_DNA"/>
</dbReference>
<dbReference type="AlphaFoldDB" id="A0A2T3AD35"/>
<dbReference type="InterPro" id="IPR003163">
    <property type="entry name" value="Tscrpt_reg_HTH_APSES-type"/>
</dbReference>
<keyword evidence="3" id="KW-1185">Reference proteome</keyword>
<dbReference type="InterPro" id="IPR051642">
    <property type="entry name" value="SWI6-like"/>
</dbReference>
<dbReference type="OrthoDB" id="5562739at2759"/>
<dbReference type="SUPFAM" id="SSF54616">
    <property type="entry name" value="DNA-binding domain of Mlu1-box binding protein MBP1"/>
    <property type="match status" value="1"/>
</dbReference>
<dbReference type="Proteomes" id="UP000241462">
    <property type="component" value="Unassembled WGS sequence"/>
</dbReference>
<feature type="non-terminal residue" evidence="2">
    <location>
        <position position="257"/>
    </location>
</feature>
<dbReference type="PROSITE" id="PS51299">
    <property type="entry name" value="HTH_APSES"/>
    <property type="match status" value="1"/>
</dbReference>
<dbReference type="InParanoid" id="A0A2T3AD35"/>
<organism evidence="2 3">
    <name type="scientific">Coniella lustricola</name>
    <dbReference type="NCBI Taxonomy" id="2025994"/>
    <lineage>
        <taxon>Eukaryota</taxon>
        <taxon>Fungi</taxon>
        <taxon>Dikarya</taxon>
        <taxon>Ascomycota</taxon>
        <taxon>Pezizomycotina</taxon>
        <taxon>Sordariomycetes</taxon>
        <taxon>Sordariomycetidae</taxon>
        <taxon>Diaporthales</taxon>
        <taxon>Schizoparmaceae</taxon>
        <taxon>Coniella</taxon>
    </lineage>
</organism>
<dbReference type="STRING" id="2025994.A0A2T3AD35"/>
<dbReference type="Gene3D" id="3.10.260.10">
    <property type="entry name" value="Transcription regulator HTH, APSES-type DNA-binding domain"/>
    <property type="match status" value="1"/>
</dbReference>
<feature type="domain" description="HTH APSES-type" evidence="1">
    <location>
        <begin position="113"/>
        <end position="231"/>
    </location>
</feature>
<evidence type="ECO:0000313" key="2">
    <source>
        <dbReference type="EMBL" id="PSR92158.1"/>
    </source>
</evidence>
<dbReference type="GO" id="GO:0033309">
    <property type="term" value="C:SBF transcription complex"/>
    <property type="evidence" value="ECO:0007669"/>
    <property type="project" value="TreeGrafter"/>
</dbReference>
<dbReference type="GO" id="GO:0000981">
    <property type="term" value="F:DNA-binding transcription factor activity, RNA polymerase II-specific"/>
    <property type="evidence" value="ECO:0007669"/>
    <property type="project" value="UniProtKB-ARBA"/>
</dbReference>
<evidence type="ECO:0000313" key="3">
    <source>
        <dbReference type="Proteomes" id="UP000241462"/>
    </source>
</evidence>
<accession>A0A2T3AD35</accession>
<sequence length="257" mass="28771">MLSLASLLNPVPSGPFAPTPRCRYQEASSSLVNAPSLERPQAIYEQHIMTPKPSKMPKDMNGLVKSKVKGVVNFPPFEALDGPSLREIERYQIYPFGRIQEYCRHIPYNSGKKDFHDKTGRESFEVFQYIFNVPEDDNEYTVMWDYNVGLVRMTPFFKCCRYSKTQPAKMLNMNPGLRNITHSITGGSIVAQGYWMPFSCAKAVCATFCASIAGALIPIFGPDFPSMCISPDAPEHGRMTIAPSIIADAAHEAELFR</sequence>
<reference evidence="2 3" key="1">
    <citation type="journal article" date="2018" name="Mycol. Prog.">
        <title>Coniella lustricola, a new species from submerged detritus.</title>
        <authorList>
            <person name="Raudabaugh D.B."/>
            <person name="Iturriaga T."/>
            <person name="Carver A."/>
            <person name="Mondo S."/>
            <person name="Pangilinan J."/>
            <person name="Lipzen A."/>
            <person name="He G."/>
            <person name="Amirebrahimi M."/>
            <person name="Grigoriev I.V."/>
            <person name="Miller A.N."/>
        </authorList>
    </citation>
    <scope>NUCLEOTIDE SEQUENCE [LARGE SCALE GENOMIC DNA]</scope>
    <source>
        <strain evidence="2 3">B22-T-1</strain>
    </source>
</reference>